<sequence>MILLARLHLRPLMHDPALVKYRENLTHLQSRAENKQTSGPFHLNFDVNGDNKCSNARRACAVIVNYFKHVQRGRRALSILQLTLKFKWNGPLGVCRT</sequence>
<evidence type="ECO:0000313" key="1">
    <source>
        <dbReference type="EMBL" id="VFJ75710.1"/>
    </source>
</evidence>
<dbReference type="AlphaFoldDB" id="A0A450U072"/>
<dbReference type="EMBL" id="CAADFA010000871">
    <property type="protein sequence ID" value="VFJ75710.1"/>
    <property type="molecule type" value="Genomic_DNA"/>
</dbReference>
<evidence type="ECO:0000313" key="2">
    <source>
        <dbReference type="EMBL" id="VFJ75947.1"/>
    </source>
</evidence>
<dbReference type="EMBL" id="CAADEZ010000889">
    <property type="protein sequence ID" value="VFJ75947.1"/>
    <property type="molecule type" value="Genomic_DNA"/>
</dbReference>
<accession>A0A450U072</accession>
<protein>
    <submittedName>
        <fullName evidence="1">Uncharacterized protein</fullName>
    </submittedName>
</protein>
<organism evidence="1">
    <name type="scientific">Candidatus Kentrum sp. FM</name>
    <dbReference type="NCBI Taxonomy" id="2126340"/>
    <lineage>
        <taxon>Bacteria</taxon>
        <taxon>Pseudomonadati</taxon>
        <taxon>Pseudomonadota</taxon>
        <taxon>Gammaproteobacteria</taxon>
        <taxon>Candidatus Kentrum</taxon>
    </lineage>
</organism>
<gene>
    <name evidence="2" type="ORF">BECKFM1743A_GA0114220_108893</name>
    <name evidence="1" type="ORF">BECKFM1743C_GA0114222_108713</name>
</gene>
<proteinExistence type="predicted"/>
<reference evidence="1" key="1">
    <citation type="submission" date="2019-02" db="EMBL/GenBank/DDBJ databases">
        <authorList>
            <person name="Gruber-Vodicka R. H."/>
            <person name="Seah K. B. B."/>
        </authorList>
    </citation>
    <scope>NUCLEOTIDE SEQUENCE</scope>
    <source>
        <strain evidence="2">BECK_BZ163</strain>
        <strain evidence="1">BECK_BZ165</strain>
    </source>
</reference>
<name>A0A450U072_9GAMM</name>